<keyword evidence="1" id="KW-1133">Transmembrane helix</keyword>
<dbReference type="Pfam" id="PF14808">
    <property type="entry name" value="TMEM164"/>
    <property type="match status" value="1"/>
</dbReference>
<feature type="transmembrane region" description="Helical" evidence="1">
    <location>
        <begin position="15"/>
        <end position="35"/>
    </location>
</feature>
<name>A0ABX7YKY0_9STRE</name>
<dbReference type="RefSeq" id="WP_212570660.1">
    <property type="nucleotide sequence ID" value="NZ_CP073084.1"/>
</dbReference>
<organism evidence="2 3">
    <name type="scientific">Streptococcus oriscaviae</name>
    <dbReference type="NCBI Taxonomy" id="2781599"/>
    <lineage>
        <taxon>Bacteria</taxon>
        <taxon>Bacillati</taxon>
        <taxon>Bacillota</taxon>
        <taxon>Bacilli</taxon>
        <taxon>Lactobacillales</taxon>
        <taxon>Streptococcaceae</taxon>
        <taxon>Streptococcus</taxon>
    </lineage>
</organism>
<keyword evidence="1" id="KW-0812">Transmembrane</keyword>
<dbReference type="NCBIfam" id="TIGR02206">
    <property type="entry name" value="intg_mem_TP0381"/>
    <property type="match status" value="1"/>
</dbReference>
<feature type="transmembrane region" description="Helical" evidence="1">
    <location>
        <begin position="73"/>
        <end position="89"/>
    </location>
</feature>
<gene>
    <name evidence="2" type="ORF">INT76_10600</name>
</gene>
<reference evidence="2 3" key="1">
    <citation type="submission" date="2021-04" db="EMBL/GenBank/DDBJ databases">
        <title>Complete genome sequence of a novel Streptococcus species.</title>
        <authorList>
            <person name="Teng J.L.L."/>
        </authorList>
    </citation>
    <scope>NUCLEOTIDE SEQUENCE [LARGE SCALE GENOMIC DNA]</scope>
    <source>
        <strain evidence="2 3">HKU75</strain>
    </source>
</reference>
<dbReference type="InterPro" id="IPR011737">
    <property type="entry name" value="CHP02206_TP0381"/>
</dbReference>
<dbReference type="Proteomes" id="UP000677616">
    <property type="component" value="Chromosome"/>
</dbReference>
<sequence>MSDFLTRQQTVPPPISLFWFTIMMLLLVILGYASWKYHDNPRFVKLFRCLQLLQLACLYLWYISYQIPLANSLPFYHCRMAMFALLLCPKGSKVRYYFSLLGLSGAIFALGYPVFDPYDFPHITSFSFLLGHYALYVNSLNDLLQPAKGKILSIKEIVGYTLLMNACLVAVNLLTGGNYGLLSRSPIIQSQDLVLNYVLISAVLIGTLLLFDWIFNHQHLLERLKKQVKN</sequence>
<feature type="transmembrane region" description="Helical" evidence="1">
    <location>
        <begin position="96"/>
        <end position="114"/>
    </location>
</feature>
<evidence type="ECO:0000313" key="2">
    <source>
        <dbReference type="EMBL" id="QUE54246.1"/>
    </source>
</evidence>
<accession>A0ABX7YKY0</accession>
<feature type="transmembrane region" description="Helical" evidence="1">
    <location>
        <begin position="194"/>
        <end position="215"/>
    </location>
</feature>
<protein>
    <submittedName>
        <fullName evidence="2">TIGR02206 family membrane protein</fullName>
    </submittedName>
</protein>
<feature type="transmembrane region" description="Helical" evidence="1">
    <location>
        <begin position="47"/>
        <end position="67"/>
    </location>
</feature>
<keyword evidence="1" id="KW-0472">Membrane</keyword>
<feature type="transmembrane region" description="Helical" evidence="1">
    <location>
        <begin position="157"/>
        <end position="174"/>
    </location>
</feature>
<evidence type="ECO:0000313" key="3">
    <source>
        <dbReference type="Proteomes" id="UP000677616"/>
    </source>
</evidence>
<dbReference type="EMBL" id="CP073084">
    <property type="protein sequence ID" value="QUE54246.1"/>
    <property type="molecule type" value="Genomic_DNA"/>
</dbReference>
<keyword evidence="3" id="KW-1185">Reference proteome</keyword>
<evidence type="ECO:0000256" key="1">
    <source>
        <dbReference type="SAM" id="Phobius"/>
    </source>
</evidence>
<proteinExistence type="predicted"/>